<dbReference type="GO" id="GO:0005829">
    <property type="term" value="C:cytosol"/>
    <property type="evidence" value="ECO:0007669"/>
    <property type="project" value="TreeGrafter"/>
</dbReference>
<dbReference type="SUPFAM" id="SSF53756">
    <property type="entry name" value="UDP-Glycosyltransferase/glycogen phosphorylase"/>
    <property type="match status" value="1"/>
</dbReference>
<comment type="caution">
    <text evidence="3">The sequence shown here is derived from an EMBL/GenBank/DDBJ whole genome shotgun (WGS) entry which is preliminary data.</text>
</comment>
<dbReference type="EMBL" id="SJPH01000009">
    <property type="protein sequence ID" value="TWT41439.1"/>
    <property type="molecule type" value="Genomic_DNA"/>
</dbReference>
<dbReference type="CDD" id="cd03789">
    <property type="entry name" value="GT9_LPS_heptosyltransferase"/>
    <property type="match status" value="1"/>
</dbReference>
<evidence type="ECO:0000256" key="2">
    <source>
        <dbReference type="ARBA" id="ARBA00022679"/>
    </source>
</evidence>
<keyword evidence="2 3" id="KW-0808">Transferase</keyword>
<dbReference type="Proteomes" id="UP000318995">
    <property type="component" value="Unassembled WGS sequence"/>
</dbReference>
<dbReference type="AlphaFoldDB" id="A0A5C5VUW2"/>
<dbReference type="PANTHER" id="PTHR30160:SF1">
    <property type="entry name" value="LIPOPOLYSACCHARIDE 1,2-N-ACETYLGLUCOSAMINETRANSFERASE-RELATED"/>
    <property type="match status" value="1"/>
</dbReference>
<dbReference type="Gene3D" id="3.40.50.2000">
    <property type="entry name" value="Glycogen Phosphorylase B"/>
    <property type="match status" value="2"/>
</dbReference>
<evidence type="ECO:0000313" key="3">
    <source>
        <dbReference type="EMBL" id="TWT41439.1"/>
    </source>
</evidence>
<gene>
    <name evidence="3" type="primary">rfaC</name>
    <name evidence="3" type="ORF">Pla111_31540</name>
</gene>
<dbReference type="EC" id="2.-.-.-" evidence="3"/>
<dbReference type="RefSeq" id="WP_231931090.1">
    <property type="nucleotide sequence ID" value="NZ_SJPH01000009.1"/>
</dbReference>
<organism evidence="3 4">
    <name type="scientific">Botrimarina hoheduenensis</name>
    <dbReference type="NCBI Taxonomy" id="2528000"/>
    <lineage>
        <taxon>Bacteria</taxon>
        <taxon>Pseudomonadati</taxon>
        <taxon>Planctomycetota</taxon>
        <taxon>Planctomycetia</taxon>
        <taxon>Pirellulales</taxon>
        <taxon>Lacipirellulaceae</taxon>
        <taxon>Botrimarina</taxon>
    </lineage>
</organism>
<evidence type="ECO:0000256" key="1">
    <source>
        <dbReference type="ARBA" id="ARBA00022676"/>
    </source>
</evidence>
<dbReference type="Pfam" id="PF01075">
    <property type="entry name" value="Glyco_transf_9"/>
    <property type="match status" value="1"/>
</dbReference>
<keyword evidence="1" id="KW-0328">Glycosyltransferase</keyword>
<evidence type="ECO:0000313" key="4">
    <source>
        <dbReference type="Proteomes" id="UP000318995"/>
    </source>
</evidence>
<dbReference type="InterPro" id="IPR002201">
    <property type="entry name" value="Glyco_trans_9"/>
</dbReference>
<proteinExistence type="predicted"/>
<dbReference type="PANTHER" id="PTHR30160">
    <property type="entry name" value="TETRAACYLDISACCHARIDE 4'-KINASE-RELATED"/>
    <property type="match status" value="1"/>
</dbReference>
<dbReference type="InterPro" id="IPR051199">
    <property type="entry name" value="LPS_LOS_Heptosyltrfase"/>
</dbReference>
<sequence length="374" mass="39877">MSVPPSPLTPPSDPLAKGSAAGSPRVLIARMSAIGDTILTLPVACRLREAFPHAFLAWVVEEKSAAFVVGHPVLDEVIVVPRGWFTKPAEIVALRRRLRPLRLQTALDCQGLTKSALACWLSGASRRIGFAGAHGGELSPWLNNRLVTNRHPHVTDRSLELLGEVGLAGLVGKPGVRWDVPIPAEAVTSVAAKLPSWAQARSFAVINPGATWDSKLWSMDRFGSLAARLGETLGMKTLVVWGGKRELNDAQHIANNSDGWAELAPATTLRELAAVLSLARLVVSSDTGPMHLAVAVGAPTVGLHGATRPQDCGPYGAPHLGLLKQFQAGGRRERRQADNSAMLAISVDDAWHACRQVLERSAMPTDSLRIAKAS</sequence>
<keyword evidence="4" id="KW-1185">Reference proteome</keyword>
<dbReference type="GO" id="GO:0008713">
    <property type="term" value="F:ADP-heptose-lipopolysaccharide heptosyltransferase activity"/>
    <property type="evidence" value="ECO:0007669"/>
    <property type="project" value="TreeGrafter"/>
</dbReference>
<name>A0A5C5VUW2_9BACT</name>
<reference evidence="3 4" key="1">
    <citation type="submission" date="2019-02" db="EMBL/GenBank/DDBJ databases">
        <title>Deep-cultivation of Planctomycetes and their phenomic and genomic characterization uncovers novel biology.</title>
        <authorList>
            <person name="Wiegand S."/>
            <person name="Jogler M."/>
            <person name="Boedeker C."/>
            <person name="Pinto D."/>
            <person name="Vollmers J."/>
            <person name="Rivas-Marin E."/>
            <person name="Kohn T."/>
            <person name="Peeters S.H."/>
            <person name="Heuer A."/>
            <person name="Rast P."/>
            <person name="Oberbeckmann S."/>
            <person name="Bunk B."/>
            <person name="Jeske O."/>
            <person name="Meyerdierks A."/>
            <person name="Storesund J.E."/>
            <person name="Kallscheuer N."/>
            <person name="Luecker S."/>
            <person name="Lage O.M."/>
            <person name="Pohl T."/>
            <person name="Merkel B.J."/>
            <person name="Hornburger P."/>
            <person name="Mueller R.-W."/>
            <person name="Bruemmer F."/>
            <person name="Labrenz M."/>
            <person name="Spormann A.M."/>
            <person name="Op Den Camp H."/>
            <person name="Overmann J."/>
            <person name="Amann R."/>
            <person name="Jetten M.S.M."/>
            <person name="Mascher T."/>
            <person name="Medema M.H."/>
            <person name="Devos D.P."/>
            <person name="Kaster A.-K."/>
            <person name="Ovreas L."/>
            <person name="Rohde M."/>
            <person name="Galperin M.Y."/>
            <person name="Jogler C."/>
        </authorList>
    </citation>
    <scope>NUCLEOTIDE SEQUENCE [LARGE SCALE GENOMIC DNA]</scope>
    <source>
        <strain evidence="3 4">Pla111</strain>
    </source>
</reference>
<accession>A0A5C5VUW2</accession>
<dbReference type="GO" id="GO:0009244">
    <property type="term" value="P:lipopolysaccharide core region biosynthetic process"/>
    <property type="evidence" value="ECO:0007669"/>
    <property type="project" value="TreeGrafter"/>
</dbReference>
<protein>
    <submittedName>
        <fullName evidence="3">Lipopolysaccharide heptosyltransferase 1</fullName>
        <ecNumber evidence="3">2.-.-.-</ecNumber>
    </submittedName>
</protein>